<dbReference type="InterPro" id="IPR041635">
    <property type="entry name" value="Type_ISP_LLaBIII_C"/>
</dbReference>
<evidence type="ECO:0000256" key="2">
    <source>
        <dbReference type="SAM" id="MobiDB-lite"/>
    </source>
</evidence>
<dbReference type="PROSITE" id="PS00092">
    <property type="entry name" value="N6_MTASE"/>
    <property type="match status" value="1"/>
</dbReference>
<evidence type="ECO:0000313" key="6">
    <source>
        <dbReference type="Proteomes" id="UP000057820"/>
    </source>
</evidence>
<dbReference type="GO" id="GO:0008170">
    <property type="term" value="F:N-methyltransferase activity"/>
    <property type="evidence" value="ECO:0007669"/>
    <property type="project" value="InterPro"/>
</dbReference>
<keyword evidence="5" id="KW-0378">Hydrolase</keyword>
<dbReference type="InterPro" id="IPR001650">
    <property type="entry name" value="Helicase_C-like"/>
</dbReference>
<evidence type="ECO:0000259" key="3">
    <source>
        <dbReference type="PROSITE" id="PS51192"/>
    </source>
</evidence>
<dbReference type="InterPro" id="IPR027417">
    <property type="entry name" value="P-loop_NTPase"/>
</dbReference>
<keyword evidence="5" id="KW-0347">Helicase</keyword>
<keyword evidence="5" id="KW-0614">Plasmid</keyword>
<dbReference type="Pfam" id="PF18135">
    <property type="entry name" value="Type_ISP_C"/>
    <property type="match status" value="1"/>
</dbReference>
<feature type="domain" description="Helicase C-terminal" evidence="4">
    <location>
        <begin position="494"/>
        <end position="687"/>
    </location>
</feature>
<dbReference type="InterPro" id="IPR011335">
    <property type="entry name" value="Restrct_endonuc-II-like"/>
</dbReference>
<dbReference type="PANTHER" id="PTHR47396:SF1">
    <property type="entry name" value="ATP-DEPENDENT HELICASE IRC3-RELATED"/>
    <property type="match status" value="1"/>
</dbReference>
<evidence type="ECO:0000259" key="4">
    <source>
        <dbReference type="PROSITE" id="PS51194"/>
    </source>
</evidence>
<reference evidence="6" key="1">
    <citation type="submission" date="2015-03" db="EMBL/GenBank/DDBJ databases">
        <authorList>
            <consortium name="Pathogen Informatics"/>
        </authorList>
    </citation>
    <scope>NUCLEOTIDE SEQUENCE [LARGE SCALE GENOMIC DNA]</scope>
    <source>
        <strain evidence="6">NCTC11134</strain>
        <plasmid evidence="6">2</plasmid>
    </source>
</reference>
<dbReference type="SUPFAM" id="SSF52980">
    <property type="entry name" value="Restriction endonuclease-like"/>
    <property type="match status" value="1"/>
</dbReference>
<dbReference type="InterPro" id="IPR006935">
    <property type="entry name" value="Helicase/UvrB_N"/>
</dbReference>
<dbReference type="InterPro" id="IPR002052">
    <property type="entry name" value="DNA_methylase_N6_adenine_CS"/>
</dbReference>
<dbReference type="PANTHER" id="PTHR47396">
    <property type="entry name" value="TYPE I RESTRICTION ENZYME ECOKI R PROTEIN"/>
    <property type="match status" value="1"/>
</dbReference>
<geneLocation type="plasmid" evidence="5">
    <name>2</name>
</geneLocation>
<keyword evidence="1" id="KW-0680">Restriction system</keyword>
<dbReference type="EMBL" id="LN868939">
    <property type="protein sequence ID" value="CRY84110.1"/>
    <property type="molecule type" value="Genomic_DNA"/>
</dbReference>
<dbReference type="InterPro" id="IPR039442">
    <property type="entry name" value="Mrr-like_dom"/>
</dbReference>
<dbReference type="PROSITE" id="PS51192">
    <property type="entry name" value="HELICASE_ATP_BIND_1"/>
    <property type="match status" value="1"/>
</dbReference>
<keyword evidence="5" id="KW-0547">Nucleotide-binding</keyword>
<evidence type="ECO:0000313" key="5">
    <source>
        <dbReference type="EMBL" id="CRY84110.1"/>
    </source>
</evidence>
<dbReference type="Gene3D" id="3.40.1350.10">
    <property type="match status" value="1"/>
</dbReference>
<dbReference type="Pfam" id="PF02384">
    <property type="entry name" value="N6_Mtase"/>
    <property type="match status" value="1"/>
</dbReference>
<dbReference type="Pfam" id="PF00271">
    <property type="entry name" value="Helicase_C"/>
    <property type="match status" value="1"/>
</dbReference>
<dbReference type="GO" id="GO:0009307">
    <property type="term" value="P:DNA restriction-modification system"/>
    <property type="evidence" value="ECO:0007669"/>
    <property type="project" value="UniProtKB-KW"/>
</dbReference>
<organism evidence="5 6">
    <name type="scientific">Nocardia farcinica</name>
    <dbReference type="NCBI Taxonomy" id="37329"/>
    <lineage>
        <taxon>Bacteria</taxon>
        <taxon>Bacillati</taxon>
        <taxon>Actinomycetota</taxon>
        <taxon>Actinomycetes</taxon>
        <taxon>Mycobacteriales</taxon>
        <taxon>Nocardiaceae</taxon>
        <taxon>Nocardia</taxon>
    </lineage>
</organism>
<dbReference type="InterPro" id="IPR053980">
    <property type="entry name" value="ISP_coupler"/>
</dbReference>
<dbReference type="Proteomes" id="UP000057820">
    <property type="component" value="Plasmid 2"/>
</dbReference>
<dbReference type="GO" id="GO:0003677">
    <property type="term" value="F:DNA binding"/>
    <property type="evidence" value="ECO:0007669"/>
    <property type="project" value="InterPro"/>
</dbReference>
<dbReference type="GO" id="GO:0005524">
    <property type="term" value="F:ATP binding"/>
    <property type="evidence" value="ECO:0007669"/>
    <property type="project" value="InterPro"/>
</dbReference>
<dbReference type="SUPFAM" id="SSF52540">
    <property type="entry name" value="P-loop containing nucleoside triphosphate hydrolases"/>
    <property type="match status" value="1"/>
</dbReference>
<feature type="domain" description="Helicase ATP-binding" evidence="3">
    <location>
        <begin position="216"/>
        <end position="416"/>
    </location>
</feature>
<name>A0A0H5P8H1_NOCFR</name>
<dbReference type="SMART" id="SM00487">
    <property type="entry name" value="DEXDc"/>
    <property type="match status" value="1"/>
</dbReference>
<proteinExistence type="predicted"/>
<dbReference type="Gene3D" id="3.40.50.300">
    <property type="entry name" value="P-loop containing nucleotide triphosphate hydrolases"/>
    <property type="match status" value="2"/>
</dbReference>
<evidence type="ECO:0000256" key="1">
    <source>
        <dbReference type="ARBA" id="ARBA00022747"/>
    </source>
</evidence>
<dbReference type="Gene3D" id="3.40.50.150">
    <property type="entry name" value="Vaccinia Virus protein VP39"/>
    <property type="match status" value="1"/>
</dbReference>
<gene>
    <name evidence="5" type="ORF">ERS450000_05862</name>
</gene>
<dbReference type="CDD" id="cd18785">
    <property type="entry name" value="SF2_C"/>
    <property type="match status" value="1"/>
</dbReference>
<dbReference type="GO" id="GO:0016787">
    <property type="term" value="F:hydrolase activity"/>
    <property type="evidence" value="ECO:0007669"/>
    <property type="project" value="InterPro"/>
</dbReference>
<protein>
    <submittedName>
        <fullName evidence="5">Predicted helicase</fullName>
    </submittedName>
</protein>
<dbReference type="PRINTS" id="PR00507">
    <property type="entry name" value="N12N6MTFRASE"/>
</dbReference>
<accession>A0A0H5P8H1</accession>
<dbReference type="REBASE" id="116852">
    <property type="entry name" value="Nfa11134ORF5862P"/>
</dbReference>
<dbReference type="GO" id="GO:0005829">
    <property type="term" value="C:cytosol"/>
    <property type="evidence" value="ECO:0007669"/>
    <property type="project" value="TreeGrafter"/>
</dbReference>
<dbReference type="Pfam" id="PF13156">
    <property type="entry name" value="Mrr_cat_2"/>
    <property type="match status" value="1"/>
</dbReference>
<dbReference type="InterPro" id="IPR050742">
    <property type="entry name" value="Helicase_Restrict-Modif_Enz"/>
</dbReference>
<dbReference type="InterPro" id="IPR011856">
    <property type="entry name" value="tRNA_endonuc-like_dom_sf"/>
</dbReference>
<feature type="region of interest" description="Disordered" evidence="2">
    <location>
        <begin position="713"/>
        <end position="740"/>
    </location>
</feature>
<dbReference type="Pfam" id="PF22240">
    <property type="entry name" value="ISP_coupler"/>
    <property type="match status" value="1"/>
</dbReference>
<dbReference type="Pfam" id="PF04851">
    <property type="entry name" value="ResIII"/>
    <property type="match status" value="1"/>
</dbReference>
<dbReference type="InterPro" id="IPR014001">
    <property type="entry name" value="Helicase_ATP-bd"/>
</dbReference>
<dbReference type="GO" id="GO:0004386">
    <property type="term" value="F:helicase activity"/>
    <property type="evidence" value="ECO:0007669"/>
    <property type="project" value="UniProtKB-KW"/>
</dbReference>
<dbReference type="GO" id="GO:0032259">
    <property type="term" value="P:methylation"/>
    <property type="evidence" value="ECO:0007669"/>
    <property type="project" value="InterPro"/>
</dbReference>
<keyword evidence="5" id="KW-0067">ATP-binding</keyword>
<dbReference type="KEGG" id="nfr:ERS450000_05862"/>
<dbReference type="InterPro" id="IPR003356">
    <property type="entry name" value="DNA_methylase_A-5"/>
</dbReference>
<dbReference type="CDD" id="cd22333">
    <property type="entry name" value="LlaBIII_nuclease-like"/>
    <property type="match status" value="1"/>
</dbReference>
<dbReference type="PROSITE" id="PS51194">
    <property type="entry name" value="HELICASE_CTER"/>
    <property type="match status" value="1"/>
</dbReference>
<dbReference type="InterPro" id="IPR029063">
    <property type="entry name" value="SAM-dependent_MTases_sf"/>
</dbReference>
<sequence>MPYTVLTAYAALAVGAGLGRMVGLGLLAWGRCEWVMGSVHEVIEAFRQAPSNSERGTKFEQLMVRYFELDPMLAQQYDKVWRWTDWPDRAGKPDTGIDLVARERDTGALTAIQCKFYEPTHVLAKGDIDSFFTASGKKPFTNRVIISTTDRWGRNAEDALQDQTIPVQRIGLAEIAESPIDWDIAWPAGELQVSLSEAKRHEPRLHQAQAIDAVFNGFAAGHDRGKLIMACGTGKTFTALKIAERTAVENGGNARILFAVPSISLLSQTLREWTAQTQLDLRAFAVCSDNKVSRSAEDVSVHDVAIPVTTSSAVLAAEMERRRHAAGLTVVFTTYQSLPAVAGAQAEHGVEPFDLVICDEAHRTTGVTLVGDDESNFVRVHDGDYLKAQRRLYMTATPRIFDETVKDKAAEHSAELSSMDDETRYGPEFHRLSFGEAVERGLLTDYKVIVLTVDEDLVAAPLQQQLAGQFSELRLDDASKIVGCWNGLAKRAGKTPDGVGFPPGQPPMKRAVVFAKDIAASKQVAEVFPAVVDAYRELLADREDDGHEVASTNLDLSCSVHHVDGTFNALQRNAELAWLKAPVPEGECRILTNARCLSEGVDVPALDAVMFLNPRNSVVDVVQSVGRVMRKADGKDYGYIILPVAVPAGVSPAKALSDNTRFKVVWQVLNALRAHDDRFNAMVNSIALNTSSDVQKTGKGSDMLMGGHIGPVTDDHETLSDSTTNHGDNAAEGSPAPDEGAQMAQQMALFSLSEWQEAIVARIVDKVGTRAYWEDWAADVADIANTLITRIRALLAGASPEVAAEFEKFVQGLRDNLNDSISREDAISMLAQHLITKPVFDALFAEHDFASHNPVSRVMQAMVGTLDGSGLEAETIKLEGFYASVRVRAAEVTTADGKQKVIAELYEKFFRLGFRKQSEALGIVYTPVEVVDFILHAADQASRDAFGRGLTDQDVHILDPFTGTGTFLTRLLQSGLITPKDLARKYAGELHANEIMLLAYYIAAVNIETTYHALTGKEAAAEYSPFEGIVLADTFQITENGDSLDSMIFPQNNERITRQNATPINVVIGNPPYSVGQNSANDLNANISYPTLDARIADTYAKHSTATNKNSLYDSYLRAFRWATDRIGNKGIVAFVSNGGWIDGNTAAGLRLSLADEYSRIYVYNLRGNQRTAGELSRKEGGKIFGSGSRNTVAIFIGIKNPDHTGPCEIYYRDIGDYLTREDKLRIIAEGTLTSIDWQTITPNTHGDWANQRNDEYQAWPAIGEKNASREQVTVFSNFSRGLETTRDAWVYNYSRTNLAANVQRLIGNYNDQHIPFADYCRTAGVTRPNEAAVTDYLTANPTAAQADYIKWSRSLRTHLARRTQVTYRTEGHTVSLYRPFAKQHTYFDKHLNHERSQLPSMFPTPHHKNLGFYQVGNGSAVPFSVLMLNMLPDLHVTGAGSGGQFFPRWTYEKVVTPEGELDFGAATSSDIDDYGFRRIDNITDGILKLYRDALDDKVSKDDIFYYVYGQLHDPTYRQTYAADLKKMLPHIPTPTSRERFEQLADAGRQLADLHTGYETVEPYNLDIQVRAADPEDRQTWRVSKMKWGKKKHPETGKNVEDRTTIVYNPKVTITGIPDDADRYVLGSRSALAWIIERYQVKTDPASGIVNDPNDWCDEHDDPTYIVDLIKRVTTVAVETMRIVDSLG</sequence>
<dbReference type="SUPFAM" id="SSF53335">
    <property type="entry name" value="S-adenosyl-L-methionine-dependent methyltransferases"/>
    <property type="match status" value="1"/>
</dbReference>
<dbReference type="SMART" id="SM00490">
    <property type="entry name" value="HELICc"/>
    <property type="match status" value="1"/>
</dbReference>